<dbReference type="AlphaFoldDB" id="A0A399G5Q6"/>
<proteinExistence type="predicted"/>
<dbReference type="EMBL" id="CP063196">
    <property type="protein sequence ID" value="UOE17937.1"/>
    <property type="molecule type" value="Genomic_DNA"/>
</dbReference>
<dbReference type="KEGG" id="thao:NI17_013805"/>
<accession>A0A399G5Q6</accession>
<dbReference type="Pfam" id="PF20114">
    <property type="entry name" value="DUF6504"/>
    <property type="match status" value="1"/>
</dbReference>
<evidence type="ECO:0000313" key="1">
    <source>
        <dbReference type="EMBL" id="UOE17937.1"/>
    </source>
</evidence>
<dbReference type="OrthoDB" id="5243842at2"/>
<organism evidence="1 2">
    <name type="scientific">Thermobifida halotolerans</name>
    <dbReference type="NCBI Taxonomy" id="483545"/>
    <lineage>
        <taxon>Bacteria</taxon>
        <taxon>Bacillati</taxon>
        <taxon>Actinomycetota</taxon>
        <taxon>Actinomycetes</taxon>
        <taxon>Streptosporangiales</taxon>
        <taxon>Nocardiopsidaceae</taxon>
        <taxon>Thermobifida</taxon>
    </lineage>
</organism>
<evidence type="ECO:0000313" key="2">
    <source>
        <dbReference type="Proteomes" id="UP000265719"/>
    </source>
</evidence>
<dbReference type="InterPro" id="IPR045443">
    <property type="entry name" value="DUF6504"/>
</dbReference>
<dbReference type="RefSeq" id="WP_068688761.1">
    <property type="nucleotide sequence ID" value="NZ_CP063196.1"/>
</dbReference>
<keyword evidence="2" id="KW-1185">Reference proteome</keyword>
<dbReference type="Proteomes" id="UP000265719">
    <property type="component" value="Chromosome"/>
</dbReference>
<gene>
    <name evidence="1" type="ORF">NI17_013805</name>
</gene>
<sequence length="90" mass="10357">MTGRVYGVPVQVWEHDGRPTRFVWQGRLHVVRQILDHWVTVRSDISSGDGRRPPERTFWRVRAGAGADSGLYELRHDSTTGTWLLARVTM</sequence>
<name>A0A399G5Q6_9ACTN</name>
<reference evidence="1" key="1">
    <citation type="submission" date="2020-10" db="EMBL/GenBank/DDBJ databases">
        <title>De novo genome project of the cellulose decomposer Thermobifida halotolerans type strain.</title>
        <authorList>
            <person name="Nagy I."/>
            <person name="Horvath B."/>
            <person name="Kukolya J."/>
            <person name="Nagy I."/>
            <person name="Orsini M."/>
        </authorList>
    </citation>
    <scope>NUCLEOTIDE SEQUENCE</scope>
    <source>
        <strain evidence="1">DSM 44931</strain>
    </source>
</reference>
<protein>
    <submittedName>
        <fullName evidence="1">Nucleotidyltransferase</fullName>
    </submittedName>
</protein>